<evidence type="ECO:0008006" key="3">
    <source>
        <dbReference type="Google" id="ProtNLM"/>
    </source>
</evidence>
<proteinExistence type="predicted"/>
<protein>
    <recommendedName>
        <fullName evidence="3">DUF3318 domain-containing protein</fullName>
    </recommendedName>
</protein>
<keyword evidence="2" id="KW-1185">Reference proteome</keyword>
<organism evidence="1 2">
    <name type="scientific">Danxiaibacter flavus</name>
    <dbReference type="NCBI Taxonomy" id="3049108"/>
    <lineage>
        <taxon>Bacteria</taxon>
        <taxon>Pseudomonadati</taxon>
        <taxon>Bacteroidota</taxon>
        <taxon>Chitinophagia</taxon>
        <taxon>Chitinophagales</taxon>
        <taxon>Chitinophagaceae</taxon>
        <taxon>Danxiaibacter</taxon>
    </lineage>
</organism>
<dbReference type="RefSeq" id="WP_369332576.1">
    <property type="nucleotide sequence ID" value="NZ_JAULBC010000014.1"/>
</dbReference>
<comment type="caution">
    <text evidence="1">The sequence shown here is derived from an EMBL/GenBank/DDBJ whole genome shotgun (WGS) entry which is preliminary data.</text>
</comment>
<dbReference type="EMBL" id="JAULBC010000014">
    <property type="protein sequence ID" value="MEX6691160.1"/>
    <property type="molecule type" value="Genomic_DNA"/>
</dbReference>
<evidence type="ECO:0000313" key="1">
    <source>
        <dbReference type="EMBL" id="MEX6691160.1"/>
    </source>
</evidence>
<gene>
    <name evidence="1" type="ORF">QTN47_26865</name>
</gene>
<reference evidence="1 2" key="1">
    <citation type="submission" date="2023-07" db="EMBL/GenBank/DDBJ databases">
        <authorList>
            <person name="Lian W.-H."/>
        </authorList>
    </citation>
    <scope>NUCLEOTIDE SEQUENCE [LARGE SCALE GENOMIC DNA]</scope>
    <source>
        <strain evidence="1 2">SYSU DXS3180</strain>
    </source>
</reference>
<sequence>MSKRNLSHINTLADLRREIQVTDARLKLHEEELKTRLKRIPGEGLKSGISLLLPVYLNNKVFDKSWQLVTNAIGALGGKGKDKAGQSKKRGIFGIASQLGLFTLAKTAYKLWKGK</sequence>
<evidence type="ECO:0000313" key="2">
    <source>
        <dbReference type="Proteomes" id="UP001560573"/>
    </source>
</evidence>
<accession>A0ABV3ZNI8</accession>
<name>A0ABV3ZNI8_9BACT</name>
<dbReference type="Proteomes" id="UP001560573">
    <property type="component" value="Unassembled WGS sequence"/>
</dbReference>